<feature type="compositionally biased region" description="Acidic residues" evidence="1">
    <location>
        <begin position="491"/>
        <end position="501"/>
    </location>
</feature>
<feature type="region of interest" description="Disordered" evidence="1">
    <location>
        <begin position="401"/>
        <end position="529"/>
    </location>
</feature>
<protein>
    <submittedName>
        <fullName evidence="2">Uncharacterized protein</fullName>
    </submittedName>
</protein>
<feature type="region of interest" description="Disordered" evidence="1">
    <location>
        <begin position="1"/>
        <end position="91"/>
    </location>
</feature>
<name>A0A0G4I279_9ALVE</name>
<feature type="region of interest" description="Disordered" evidence="1">
    <location>
        <begin position="108"/>
        <end position="228"/>
    </location>
</feature>
<organism evidence="2">
    <name type="scientific">Chromera velia CCMP2878</name>
    <dbReference type="NCBI Taxonomy" id="1169474"/>
    <lineage>
        <taxon>Eukaryota</taxon>
        <taxon>Sar</taxon>
        <taxon>Alveolata</taxon>
        <taxon>Colpodellida</taxon>
        <taxon>Chromeraceae</taxon>
        <taxon>Chromera</taxon>
    </lineage>
</organism>
<evidence type="ECO:0000313" key="2">
    <source>
        <dbReference type="EMBL" id="CEM51027.1"/>
    </source>
</evidence>
<feature type="region of interest" description="Disordered" evidence="1">
    <location>
        <begin position="571"/>
        <end position="608"/>
    </location>
</feature>
<feature type="compositionally biased region" description="Basic and acidic residues" evidence="1">
    <location>
        <begin position="126"/>
        <end position="150"/>
    </location>
</feature>
<feature type="compositionally biased region" description="Acidic residues" evidence="1">
    <location>
        <begin position="458"/>
        <end position="467"/>
    </location>
</feature>
<feature type="compositionally biased region" description="Basic residues" evidence="1">
    <location>
        <begin position="108"/>
        <end position="122"/>
    </location>
</feature>
<evidence type="ECO:0000256" key="1">
    <source>
        <dbReference type="SAM" id="MobiDB-lite"/>
    </source>
</evidence>
<feature type="compositionally biased region" description="Polar residues" evidence="1">
    <location>
        <begin position="155"/>
        <end position="171"/>
    </location>
</feature>
<feature type="region of interest" description="Disordered" evidence="1">
    <location>
        <begin position="268"/>
        <end position="294"/>
    </location>
</feature>
<feature type="compositionally biased region" description="Basic and acidic residues" evidence="1">
    <location>
        <begin position="218"/>
        <end position="228"/>
    </location>
</feature>
<feature type="compositionally biased region" description="Basic and acidic residues" evidence="1">
    <location>
        <begin position="446"/>
        <end position="457"/>
    </location>
</feature>
<accession>A0A0G4I279</accession>
<reference evidence="2" key="1">
    <citation type="submission" date="2014-11" db="EMBL/GenBank/DDBJ databases">
        <authorList>
            <person name="Otto D Thomas"/>
            <person name="Naeem Raeece"/>
        </authorList>
    </citation>
    <scope>NUCLEOTIDE SEQUENCE</scope>
</reference>
<proteinExistence type="predicted"/>
<feature type="compositionally biased region" description="Low complexity" evidence="1">
    <location>
        <begin position="284"/>
        <end position="294"/>
    </location>
</feature>
<sequence length="624" mass="70049">MEEHATRKQAMRKRFADEGRRKTVMLPEPVCSERRMEGDRDDSEDDRAVRKIRRAPTPRPPSLPHRSAEEEDESSSDASNFPFPQNPKEDKERVGAFCSLFRLLFKSSRRSPSHSKRSKRKGTQQSEDHRQEKRSTQGKREGQIHSDHESPPLCPNSSPTQPGLQTDSQGHQPPPFFPSSSPPQILIMPAPDPSPTHILSPDLRPALSPSSAFPGGMKKHDEDSEKLPIDPFQNETILKLFSSGSSASASTCPSYSCLLPLTGEGGGRGGLGQSVTDTDTERVSPPSTLLPSCSPHWHVAREGVAASGGEVGVSPCGGQRRDRERCGEVFCLSSSRQLEIERGLSDERHIDREISAVFSHPQTESDQHIDEQVWKVKEERKKEDGGVVRTYTEREGELASAPLTTVSRREKVEGTGACASSSVFCEEGRDEKDEEKGEDWVLLCSPKDETAEEGERREEEEEDEGSAEEERRSEDGEETVEMKDGEVDGEKEQEEEEEEEGSVQQQPICRMVSPLSGSSLEALGRRQTSSGRRKAVCFRDDIMGPVFGLNDVRFVESWKRLYRDMAVRGVQPGAQRPAESKRPPTTQPGFFFRRSEWRDREESDDDGERLEGHMFWRRGWNHRV</sequence>
<feature type="compositionally biased region" description="Pro residues" evidence="1">
    <location>
        <begin position="172"/>
        <end position="181"/>
    </location>
</feature>
<dbReference type="VEuPathDB" id="CryptoDB:Cvel_10332"/>
<feature type="compositionally biased region" description="Basic and acidic residues" evidence="1">
    <location>
        <begin position="426"/>
        <end position="439"/>
    </location>
</feature>
<feature type="compositionally biased region" description="Basic and acidic residues" evidence="1">
    <location>
        <begin position="468"/>
        <end position="490"/>
    </location>
</feature>
<dbReference type="EMBL" id="CDMZ01004819">
    <property type="protein sequence ID" value="CEM51027.1"/>
    <property type="molecule type" value="Genomic_DNA"/>
</dbReference>
<dbReference type="AlphaFoldDB" id="A0A0G4I279"/>
<gene>
    <name evidence="2" type="ORF">Cvel_10332</name>
</gene>